<proteinExistence type="predicted"/>
<name>S4XSK2_SORCE</name>
<gene>
    <name evidence="2" type="ORF">SCE1572_13620</name>
</gene>
<dbReference type="HOGENOM" id="CLU_615233_0_0_7"/>
<reference evidence="2 3" key="1">
    <citation type="journal article" date="2013" name="Sci. Rep.">
        <title>Extraordinary expansion of a Sorangium cellulosum genome from an alkaline milieu.</title>
        <authorList>
            <person name="Han K."/>
            <person name="Li Z.F."/>
            <person name="Peng R."/>
            <person name="Zhu L.P."/>
            <person name="Zhou T."/>
            <person name="Wang L.G."/>
            <person name="Li S.G."/>
            <person name="Zhang X.B."/>
            <person name="Hu W."/>
            <person name="Wu Z.H."/>
            <person name="Qin N."/>
            <person name="Li Y.Z."/>
        </authorList>
    </citation>
    <scope>NUCLEOTIDE SEQUENCE [LARGE SCALE GENOMIC DNA]</scope>
    <source>
        <strain evidence="2 3">So0157-2</strain>
    </source>
</reference>
<dbReference type="EMBL" id="CP003969">
    <property type="protein sequence ID" value="AGP35474.1"/>
    <property type="molecule type" value="Genomic_DNA"/>
</dbReference>
<dbReference type="PATRIC" id="fig|1254432.3.peg.3067"/>
<dbReference type="KEGG" id="scu:SCE1572_13620"/>
<evidence type="ECO:0000256" key="1">
    <source>
        <dbReference type="SAM" id="MobiDB-lite"/>
    </source>
</evidence>
<feature type="region of interest" description="Disordered" evidence="1">
    <location>
        <begin position="18"/>
        <end position="46"/>
    </location>
</feature>
<organism evidence="2 3">
    <name type="scientific">Sorangium cellulosum So0157-2</name>
    <dbReference type="NCBI Taxonomy" id="1254432"/>
    <lineage>
        <taxon>Bacteria</taxon>
        <taxon>Pseudomonadati</taxon>
        <taxon>Myxococcota</taxon>
        <taxon>Polyangia</taxon>
        <taxon>Polyangiales</taxon>
        <taxon>Polyangiaceae</taxon>
        <taxon>Sorangium</taxon>
    </lineage>
</organism>
<dbReference type="AlphaFoldDB" id="S4XSK2"/>
<dbReference type="STRING" id="1254432.SCE1572_13620"/>
<evidence type="ECO:0000313" key="3">
    <source>
        <dbReference type="Proteomes" id="UP000014803"/>
    </source>
</evidence>
<sequence length="445" mass="42885">MLSLLVAACGISSLGSGVGGDGGSDSTSNSGAGNGASSSSGAGNGSSSSSGAGAECRGPSPAGCRTQGCPAGQSCVDEGCTPSSCGCDPATGSWACTDDCGGGTCVPDETECRGPSPAGCKSQGFPAGQTCVDEGCTPSSCGCDPATGSWFCTEDCGGGTCVPDETECRGPNPVGCKTQGCPAGQTCVDEGCTPSSCGCDPATGSWFCTEDCGGGTCVPDETECRGPSPAGCKSQGFPAGQTCVDEGCTPSSCGCDPATGSWACTDDCGGGTCVPDETECRGPNPVGCKTQGCPAGQTCVDEGCTPSSCGCDPATGSWFCTEDCGGGTCVPDETECRGRNPVGCKTQGCPAGQTCVDEGCTPSSCGCDPATGSWACTDDCGGGTCVPDETECRSPSPAGCKSQGCPAGQTCVDEGCTPSVCGCDAARGVWICTADCGGGICVPAP</sequence>
<accession>S4XSK2</accession>
<protein>
    <submittedName>
        <fullName evidence="2">Uncharacterized protein</fullName>
    </submittedName>
</protein>
<dbReference type="Proteomes" id="UP000014803">
    <property type="component" value="Chromosome"/>
</dbReference>
<evidence type="ECO:0000313" key="2">
    <source>
        <dbReference type="EMBL" id="AGP35474.1"/>
    </source>
</evidence>
<feature type="compositionally biased region" description="Low complexity" evidence="1">
    <location>
        <begin position="24"/>
        <end position="46"/>
    </location>
</feature>